<dbReference type="OMA" id="MVVAEEW"/>
<dbReference type="STRING" id="717646.M2LTR5"/>
<dbReference type="AlphaFoldDB" id="M2LTR5"/>
<evidence type="ECO:0000256" key="1">
    <source>
        <dbReference type="SAM" id="MobiDB-lite"/>
    </source>
</evidence>
<sequence length="388" mass="43141">MSITSQPAGSPKPVTLDMVIESPPALFQDIPQQSSGALISGLLRVTPKTGDVVMNSITMYLECTTTTKKPVEARCRECMQTVTDLYEWNFLSKPKTFKAGEGTADLPFSHLIPGHIPVTTHGQIGSIDYSLHVRAKSSDGQETEYRRELIIQRALRPGNDKNSMRIFPPTNLTLHVTLPSVVFPIGDFPVTCRMTGITTKNDDSQTRWRLRKLTWRIEEKETMVSPACSKHAAKVGGEGKGLQQESSREVGTEELKQGWKTDFSDGQIDGEFMAAIDSSKQPQCDMEAANGMKISHVLVLELVISEEWAPNKKPHQATPTGAARVLRTQFNLNVTERAGLGISWDDEQPPMYEDVPASPPHYQNDHTSVHFYDENNIQGEIEHLTLNN</sequence>
<dbReference type="InterPro" id="IPR050357">
    <property type="entry name" value="Arrestin_domain-protein"/>
</dbReference>
<gene>
    <name evidence="3" type="ORF">BAUCODRAFT_66794</name>
</gene>
<organism evidence="3 4">
    <name type="scientific">Baudoinia panamericana (strain UAMH 10762)</name>
    <name type="common">Angels' share fungus</name>
    <name type="synonym">Baudoinia compniacensis (strain UAMH 10762)</name>
    <dbReference type="NCBI Taxonomy" id="717646"/>
    <lineage>
        <taxon>Eukaryota</taxon>
        <taxon>Fungi</taxon>
        <taxon>Dikarya</taxon>
        <taxon>Ascomycota</taxon>
        <taxon>Pezizomycotina</taxon>
        <taxon>Dothideomycetes</taxon>
        <taxon>Dothideomycetidae</taxon>
        <taxon>Mycosphaerellales</taxon>
        <taxon>Teratosphaeriaceae</taxon>
        <taxon>Baudoinia</taxon>
    </lineage>
</organism>
<dbReference type="OrthoDB" id="3832628at2759"/>
<dbReference type="InterPro" id="IPR024391">
    <property type="entry name" value="LDB19_N"/>
</dbReference>
<dbReference type="Pfam" id="PF13002">
    <property type="entry name" value="LDB19"/>
    <property type="match status" value="1"/>
</dbReference>
<dbReference type="EMBL" id="KB445553">
    <property type="protein sequence ID" value="EMC97927.1"/>
    <property type="molecule type" value="Genomic_DNA"/>
</dbReference>
<dbReference type="GO" id="GO:0070086">
    <property type="term" value="P:ubiquitin-dependent endocytosis"/>
    <property type="evidence" value="ECO:0007669"/>
    <property type="project" value="TreeGrafter"/>
</dbReference>
<proteinExistence type="predicted"/>
<dbReference type="InterPro" id="IPR014752">
    <property type="entry name" value="Arrestin-like_C"/>
</dbReference>
<evidence type="ECO:0000313" key="4">
    <source>
        <dbReference type="Proteomes" id="UP000011761"/>
    </source>
</evidence>
<name>M2LTR5_BAUPA</name>
<feature type="domain" description="LDB19 N-terminal" evidence="2">
    <location>
        <begin position="58"/>
        <end position="235"/>
    </location>
</feature>
<reference evidence="3 4" key="1">
    <citation type="journal article" date="2012" name="PLoS Pathog.">
        <title>Diverse lifestyles and strategies of plant pathogenesis encoded in the genomes of eighteen Dothideomycetes fungi.</title>
        <authorList>
            <person name="Ohm R.A."/>
            <person name="Feau N."/>
            <person name="Henrissat B."/>
            <person name="Schoch C.L."/>
            <person name="Horwitz B.A."/>
            <person name="Barry K.W."/>
            <person name="Condon B.J."/>
            <person name="Copeland A.C."/>
            <person name="Dhillon B."/>
            <person name="Glaser F."/>
            <person name="Hesse C.N."/>
            <person name="Kosti I."/>
            <person name="LaButti K."/>
            <person name="Lindquist E.A."/>
            <person name="Lucas S."/>
            <person name="Salamov A.A."/>
            <person name="Bradshaw R.E."/>
            <person name="Ciuffetti L."/>
            <person name="Hamelin R.C."/>
            <person name="Kema G.H.J."/>
            <person name="Lawrence C."/>
            <person name="Scott J.A."/>
            <person name="Spatafora J.W."/>
            <person name="Turgeon B.G."/>
            <person name="de Wit P.J.G.M."/>
            <person name="Zhong S."/>
            <person name="Goodwin S.B."/>
            <person name="Grigoriev I.V."/>
        </authorList>
    </citation>
    <scope>NUCLEOTIDE SEQUENCE [LARGE SCALE GENOMIC DNA]</scope>
    <source>
        <strain evidence="3 4">UAMH 10762</strain>
    </source>
</reference>
<accession>M2LTR5</accession>
<dbReference type="GeneID" id="19116312"/>
<dbReference type="Gene3D" id="2.60.40.640">
    <property type="match status" value="1"/>
</dbReference>
<dbReference type="KEGG" id="bcom:BAUCODRAFT_66794"/>
<evidence type="ECO:0000313" key="3">
    <source>
        <dbReference type="EMBL" id="EMC97927.1"/>
    </source>
</evidence>
<feature type="region of interest" description="Disordered" evidence="1">
    <location>
        <begin position="228"/>
        <end position="255"/>
    </location>
</feature>
<protein>
    <recommendedName>
        <fullName evidence="2">LDB19 N-terminal domain-containing protein</fullName>
    </recommendedName>
</protein>
<dbReference type="GO" id="GO:0030674">
    <property type="term" value="F:protein-macromolecule adaptor activity"/>
    <property type="evidence" value="ECO:0007669"/>
    <property type="project" value="TreeGrafter"/>
</dbReference>
<dbReference type="GO" id="GO:0005886">
    <property type="term" value="C:plasma membrane"/>
    <property type="evidence" value="ECO:0007669"/>
    <property type="project" value="TreeGrafter"/>
</dbReference>
<keyword evidence="4" id="KW-1185">Reference proteome</keyword>
<evidence type="ECO:0000259" key="2">
    <source>
        <dbReference type="Pfam" id="PF13002"/>
    </source>
</evidence>
<dbReference type="PANTHER" id="PTHR11188:SF76">
    <property type="entry name" value="PROTEIN LDB19"/>
    <property type="match status" value="1"/>
</dbReference>
<dbReference type="GO" id="GO:0005829">
    <property type="term" value="C:cytosol"/>
    <property type="evidence" value="ECO:0007669"/>
    <property type="project" value="TreeGrafter"/>
</dbReference>
<feature type="compositionally biased region" description="Basic and acidic residues" evidence="1">
    <location>
        <begin position="246"/>
        <end position="255"/>
    </location>
</feature>
<dbReference type="HOGENOM" id="CLU_026015_1_0_1"/>
<dbReference type="GO" id="GO:0031625">
    <property type="term" value="F:ubiquitin protein ligase binding"/>
    <property type="evidence" value="ECO:0007669"/>
    <property type="project" value="TreeGrafter"/>
</dbReference>
<dbReference type="PANTHER" id="PTHR11188">
    <property type="entry name" value="ARRESTIN DOMAIN CONTAINING PROTEIN"/>
    <property type="match status" value="1"/>
</dbReference>
<dbReference type="Proteomes" id="UP000011761">
    <property type="component" value="Unassembled WGS sequence"/>
</dbReference>
<dbReference type="RefSeq" id="XP_007674627.1">
    <property type="nucleotide sequence ID" value="XM_007676437.1"/>
</dbReference>
<dbReference type="eggNOG" id="ENOG502QS9U">
    <property type="taxonomic scope" value="Eukaryota"/>
</dbReference>